<keyword evidence="1 2" id="KW-0732">Signal</keyword>
<accession>A0A921AVK0</accession>
<evidence type="ECO:0000313" key="4">
    <source>
        <dbReference type="EMBL" id="HJD97125.1"/>
    </source>
</evidence>
<reference evidence="4" key="1">
    <citation type="journal article" date="2021" name="PeerJ">
        <title>Extensive microbial diversity within the chicken gut microbiome revealed by metagenomics and culture.</title>
        <authorList>
            <person name="Gilroy R."/>
            <person name="Ravi A."/>
            <person name="Getino M."/>
            <person name="Pursley I."/>
            <person name="Horton D.L."/>
            <person name="Alikhan N.F."/>
            <person name="Baker D."/>
            <person name="Gharbi K."/>
            <person name="Hall N."/>
            <person name="Watson M."/>
            <person name="Adriaenssens E.M."/>
            <person name="Foster-Nyarko E."/>
            <person name="Jarju S."/>
            <person name="Secka A."/>
            <person name="Antonio M."/>
            <person name="Oren A."/>
            <person name="Chaudhuri R.R."/>
            <person name="La Ragione R."/>
            <person name="Hildebrand F."/>
            <person name="Pallen M.J."/>
        </authorList>
    </citation>
    <scope>NUCLEOTIDE SEQUENCE</scope>
    <source>
        <strain evidence="4">ChiGjej2B2-19336</strain>
    </source>
</reference>
<proteinExistence type="predicted"/>
<organism evidence="4 5">
    <name type="scientific">Mailhella massiliensis</name>
    <dbReference type="NCBI Taxonomy" id="1903261"/>
    <lineage>
        <taxon>Bacteria</taxon>
        <taxon>Pseudomonadati</taxon>
        <taxon>Thermodesulfobacteriota</taxon>
        <taxon>Desulfovibrionia</taxon>
        <taxon>Desulfovibrionales</taxon>
        <taxon>Desulfovibrionaceae</taxon>
        <taxon>Mailhella</taxon>
    </lineage>
</organism>
<feature type="signal peptide" evidence="2">
    <location>
        <begin position="1"/>
        <end position="30"/>
    </location>
</feature>
<evidence type="ECO:0000256" key="2">
    <source>
        <dbReference type="SAM" id="SignalP"/>
    </source>
</evidence>
<dbReference type="EMBL" id="DYZA01000109">
    <property type="protein sequence ID" value="HJD97125.1"/>
    <property type="molecule type" value="Genomic_DNA"/>
</dbReference>
<evidence type="ECO:0000313" key="5">
    <source>
        <dbReference type="Proteomes" id="UP000698963"/>
    </source>
</evidence>
<name>A0A921AVK0_9BACT</name>
<reference evidence="4" key="2">
    <citation type="submission" date="2021-09" db="EMBL/GenBank/DDBJ databases">
        <authorList>
            <person name="Gilroy R."/>
        </authorList>
    </citation>
    <scope>NUCLEOTIDE SEQUENCE</scope>
    <source>
        <strain evidence="4">ChiGjej2B2-19336</strain>
    </source>
</reference>
<dbReference type="SUPFAM" id="SSF53850">
    <property type="entry name" value="Periplasmic binding protein-like II"/>
    <property type="match status" value="1"/>
</dbReference>
<dbReference type="Pfam" id="PF00497">
    <property type="entry name" value="SBP_bac_3"/>
    <property type="match status" value="1"/>
</dbReference>
<dbReference type="PANTHER" id="PTHR35936">
    <property type="entry name" value="MEMBRANE-BOUND LYTIC MUREIN TRANSGLYCOSYLASE F"/>
    <property type="match status" value="1"/>
</dbReference>
<comment type="caution">
    <text evidence="4">The sequence shown here is derived from an EMBL/GenBank/DDBJ whole genome shotgun (WGS) entry which is preliminary data.</text>
</comment>
<dbReference type="PANTHER" id="PTHR35936:SF19">
    <property type="entry name" value="AMINO-ACID-BINDING PROTEIN YXEM-RELATED"/>
    <property type="match status" value="1"/>
</dbReference>
<evidence type="ECO:0000256" key="1">
    <source>
        <dbReference type="ARBA" id="ARBA00022729"/>
    </source>
</evidence>
<dbReference type="Gene3D" id="3.40.190.10">
    <property type="entry name" value="Periplasmic binding protein-like II"/>
    <property type="match status" value="2"/>
</dbReference>
<dbReference type="CDD" id="cd13530">
    <property type="entry name" value="PBP2_peptides_like"/>
    <property type="match status" value="1"/>
</dbReference>
<feature type="chain" id="PRO_5037985630" evidence="2">
    <location>
        <begin position="31"/>
        <end position="303"/>
    </location>
</feature>
<gene>
    <name evidence="4" type="ORF">K8W16_05730</name>
</gene>
<dbReference type="AlphaFoldDB" id="A0A921AVK0"/>
<dbReference type="Proteomes" id="UP000698963">
    <property type="component" value="Unassembled WGS sequence"/>
</dbReference>
<feature type="domain" description="Solute-binding protein family 3/N-terminal" evidence="3">
    <location>
        <begin position="77"/>
        <end position="301"/>
    </location>
</feature>
<dbReference type="RefSeq" id="WP_304121999.1">
    <property type="nucleotide sequence ID" value="NZ_DYZA01000109.1"/>
</dbReference>
<dbReference type="SMART" id="SM00062">
    <property type="entry name" value="PBPb"/>
    <property type="match status" value="1"/>
</dbReference>
<protein>
    <submittedName>
        <fullName evidence="4">Transporter substrate-binding domain-containing protein</fullName>
    </submittedName>
</protein>
<evidence type="ECO:0000259" key="3">
    <source>
        <dbReference type="SMART" id="SM00062"/>
    </source>
</evidence>
<sequence>MFRIAKVFRVVAAVVLMVAFSLCGTTEARAERAESTALGKEFQPGFVSGPETAESRALRKELQQRFFSETETAELPALRVGVERDYPPFSMQDEQGNTSGFDFDIANALCRTMKRECVILPMAFQELLDAMKEGRLDLIMAGLAVKPERLRYMNFSDSYYHSRSIYLTKKGVSVTEEWVRGKRLGTQSGTAQRALAEKMWKGVAELYEYEDHSGLIEALKSGEAEVVIIDGLAAYDFLLSKEGAAYSMQALPLELDSPTNNACIGVRKDDAQLLKQVNAGLSIVRLSGEYSRIARKYFPFSIY</sequence>
<dbReference type="InterPro" id="IPR001638">
    <property type="entry name" value="Solute-binding_3/MltF_N"/>
</dbReference>